<dbReference type="AlphaFoldDB" id="A0A8H4PZ63"/>
<sequence>MLVFILDPIVSKSRQPLVIPHTSLLAQHMPSPASIPSTATSFMLYTSATAPRIATGIASASASPSASVVSCLAFLSQYSDRVSSTGLIDSQYSNNSSIAPETHVWH</sequence>
<keyword evidence="2" id="KW-1185">Reference proteome</keyword>
<dbReference type="Proteomes" id="UP000557566">
    <property type="component" value="Unassembled WGS sequence"/>
</dbReference>
<organism evidence="1 2">
    <name type="scientific">Ophiocordyceps sinensis</name>
    <dbReference type="NCBI Taxonomy" id="72228"/>
    <lineage>
        <taxon>Eukaryota</taxon>
        <taxon>Fungi</taxon>
        <taxon>Dikarya</taxon>
        <taxon>Ascomycota</taxon>
        <taxon>Pezizomycotina</taxon>
        <taxon>Sordariomycetes</taxon>
        <taxon>Hypocreomycetidae</taxon>
        <taxon>Hypocreales</taxon>
        <taxon>Ophiocordycipitaceae</taxon>
        <taxon>Ophiocordyceps</taxon>
    </lineage>
</organism>
<protein>
    <submittedName>
        <fullName evidence="1">Uncharacterized protein</fullName>
    </submittedName>
</protein>
<dbReference type="EMBL" id="JAAVMX010000001">
    <property type="protein sequence ID" value="KAF4513098.1"/>
    <property type="molecule type" value="Genomic_DNA"/>
</dbReference>
<comment type="caution">
    <text evidence="1">The sequence shown here is derived from an EMBL/GenBank/DDBJ whole genome shotgun (WGS) entry which is preliminary data.</text>
</comment>
<name>A0A8H4PZ63_9HYPO</name>
<gene>
    <name evidence="1" type="ORF">G6O67_000416</name>
</gene>
<evidence type="ECO:0000313" key="2">
    <source>
        <dbReference type="Proteomes" id="UP000557566"/>
    </source>
</evidence>
<proteinExistence type="predicted"/>
<reference evidence="1 2" key="1">
    <citation type="journal article" date="2020" name="Genome Biol. Evol.">
        <title>A new high-quality draft genome assembly of the Chinese cordyceps Ophiocordyceps sinensis.</title>
        <authorList>
            <person name="Shu R."/>
            <person name="Zhang J."/>
            <person name="Meng Q."/>
            <person name="Zhang H."/>
            <person name="Zhou G."/>
            <person name="Li M."/>
            <person name="Wu P."/>
            <person name="Zhao Y."/>
            <person name="Chen C."/>
            <person name="Qin Q."/>
        </authorList>
    </citation>
    <scope>NUCLEOTIDE SEQUENCE [LARGE SCALE GENOMIC DNA]</scope>
    <source>
        <strain evidence="1 2">IOZ07</strain>
    </source>
</reference>
<evidence type="ECO:0000313" key="1">
    <source>
        <dbReference type="EMBL" id="KAF4513098.1"/>
    </source>
</evidence>
<accession>A0A8H4PZ63</accession>